<dbReference type="Pfam" id="PF01288">
    <property type="entry name" value="HPPK"/>
    <property type="match status" value="1"/>
</dbReference>
<keyword evidence="7" id="KW-0067">ATP-binding</keyword>
<dbReference type="SMART" id="SM00905">
    <property type="entry name" value="FolB"/>
    <property type="match status" value="1"/>
</dbReference>
<evidence type="ECO:0000256" key="6">
    <source>
        <dbReference type="ARBA" id="ARBA00022777"/>
    </source>
</evidence>
<dbReference type="RefSeq" id="WP_078766120.1">
    <property type="nucleotide sequence ID" value="NZ_FUXZ01000007.1"/>
</dbReference>
<dbReference type="PROSITE" id="PS00794">
    <property type="entry name" value="HPPK"/>
    <property type="match status" value="1"/>
</dbReference>
<dbReference type="NCBIfam" id="TIGR00525">
    <property type="entry name" value="folB"/>
    <property type="match status" value="1"/>
</dbReference>
<keyword evidence="12" id="KW-1185">Reference proteome</keyword>
<evidence type="ECO:0000256" key="9">
    <source>
        <dbReference type="RuleBase" id="RU362079"/>
    </source>
</evidence>
<comment type="catalytic activity">
    <reaction evidence="9">
        <text>7,8-dihydroneopterin = 6-hydroxymethyl-7,8-dihydropterin + glycolaldehyde</text>
        <dbReference type="Rhea" id="RHEA:10540"/>
        <dbReference type="ChEBI" id="CHEBI:17001"/>
        <dbReference type="ChEBI" id="CHEBI:17071"/>
        <dbReference type="ChEBI" id="CHEBI:44841"/>
        <dbReference type="EC" id="4.1.2.25"/>
    </reaction>
</comment>
<dbReference type="InterPro" id="IPR006157">
    <property type="entry name" value="FolB_dom"/>
</dbReference>
<dbReference type="Pfam" id="PF02152">
    <property type="entry name" value="FolB"/>
    <property type="match status" value="1"/>
</dbReference>
<sequence length="274" mass="31789">MGKIFVDKLKVFAHHGVLEKETRNGQFFYVSLEIETDFCKAARSDDLSETVDYASVVEFVYHFMVRDNYKLIETVCVRLADAILLEYKKVREIKVTIYKPDAPIDRDFENVSVSCERKRHIACLSIGSNVGESEKTLKDAISEIDRDYRCQVLNKSKFIVTKPYGGVEQDDFVNGAIMVETFMEPNEFLDFLHEIEYNHGRERKVHWGPRTLDLDIVFYDDIVLDTSNLTIPHVDMQNREFVLKPLCEIAPDKRHPVYGKSVKQLYDELLDSSN</sequence>
<evidence type="ECO:0000256" key="2">
    <source>
        <dbReference type="ARBA" id="ARBA00005051"/>
    </source>
</evidence>
<protein>
    <recommendedName>
        <fullName evidence="9">Bifunctional folate synthesis protein</fullName>
    </recommendedName>
    <domain>
        <recommendedName>
            <fullName evidence="9">Dihydroneopterin aldolase</fullName>
            <shortName evidence="9">DHNA</shortName>
            <ecNumber evidence="9">4.1.2.25</ecNumber>
        </recommendedName>
        <alternativeName>
            <fullName evidence="9">7,8-dihydroneopterin aldolase</fullName>
        </alternativeName>
    </domain>
    <domain>
        <recommendedName>
            <fullName evidence="9">2-amino-4-hydroxy-6-hydroxymethyldihydropteridine pyrophosphokinase</fullName>
            <ecNumber evidence="9">2.7.6.3</ecNumber>
        </recommendedName>
        <alternativeName>
            <fullName evidence="9">6-hydroxymethyl-7,8-dihydropterin pyrophosphokinase</fullName>
            <shortName evidence="9">PPPK</shortName>
        </alternativeName>
        <alternativeName>
            <fullName evidence="9">7,8-dihydro-6-hydroxymethylpterin pyrophosphokinase</fullName>
            <shortName evidence="9">HPPK</shortName>
        </alternativeName>
    </domain>
</protein>
<accession>A0A1T4VMS0</accession>
<feature type="domain" description="7,8-dihydro-6-hydroxymethylpterin-pyrophosphokinase" evidence="10">
    <location>
        <begin position="206"/>
        <end position="217"/>
    </location>
</feature>
<comment type="pathway">
    <text evidence="9">Cofactor biosynthesis; tetrahydrofolate biosynthesis; 2-amino-4-hydroxy-6-hydroxymethyl-7,8-dihydropteridine diphosphate from 7,8-dihydroneopterin triphosphate: step 3/4.</text>
</comment>
<dbReference type="InterPro" id="IPR000550">
    <property type="entry name" value="Hppk"/>
</dbReference>
<evidence type="ECO:0000256" key="4">
    <source>
        <dbReference type="ARBA" id="ARBA00022679"/>
    </source>
</evidence>
<dbReference type="CDD" id="cd00483">
    <property type="entry name" value="HPPK"/>
    <property type="match status" value="1"/>
</dbReference>
<dbReference type="EC" id="2.7.6.3" evidence="9"/>
<organism evidence="11 12">
    <name type="scientific">Eubacterium uniforme</name>
    <dbReference type="NCBI Taxonomy" id="39495"/>
    <lineage>
        <taxon>Bacteria</taxon>
        <taxon>Bacillati</taxon>
        <taxon>Bacillota</taxon>
        <taxon>Clostridia</taxon>
        <taxon>Eubacteriales</taxon>
        <taxon>Eubacteriaceae</taxon>
        <taxon>Eubacterium</taxon>
    </lineage>
</organism>
<dbReference type="GO" id="GO:0005524">
    <property type="term" value="F:ATP binding"/>
    <property type="evidence" value="ECO:0007669"/>
    <property type="project" value="UniProtKB-KW"/>
</dbReference>
<dbReference type="InterPro" id="IPR043133">
    <property type="entry name" value="GTP-CH-I_C/QueF"/>
</dbReference>
<evidence type="ECO:0000256" key="5">
    <source>
        <dbReference type="ARBA" id="ARBA00022741"/>
    </source>
</evidence>
<proteinExistence type="inferred from homology"/>
<evidence type="ECO:0000313" key="12">
    <source>
        <dbReference type="Proteomes" id="UP000190814"/>
    </source>
</evidence>
<comment type="function">
    <text evidence="9">Catalyzes the conversion of 7,8-dihydroneopterin to 6-hydroxymethyl-7,8-dihydropterin.</text>
</comment>
<dbReference type="GO" id="GO:0046654">
    <property type="term" value="P:tetrahydrofolate biosynthetic process"/>
    <property type="evidence" value="ECO:0007669"/>
    <property type="project" value="UniProtKB-UniRule"/>
</dbReference>
<evidence type="ECO:0000256" key="7">
    <source>
        <dbReference type="ARBA" id="ARBA00022840"/>
    </source>
</evidence>
<comment type="similarity">
    <text evidence="3">In the N-terminal section; belongs to the DHNA family.</text>
</comment>
<dbReference type="InterPro" id="IPR035907">
    <property type="entry name" value="Hppk_sf"/>
</dbReference>
<dbReference type="Gene3D" id="3.30.70.560">
    <property type="entry name" value="7,8-Dihydro-6-hydroxymethylpterin-pyrophosphokinase HPPK"/>
    <property type="match status" value="1"/>
</dbReference>
<dbReference type="EC" id="4.1.2.25" evidence="9"/>
<keyword evidence="9" id="KW-0456">Lyase</keyword>
<evidence type="ECO:0000256" key="3">
    <source>
        <dbReference type="ARBA" id="ARBA00009640"/>
    </source>
</evidence>
<evidence type="ECO:0000256" key="8">
    <source>
        <dbReference type="ARBA" id="ARBA00022909"/>
    </source>
</evidence>
<dbReference type="AlphaFoldDB" id="A0A1T4VMS0"/>
<dbReference type="NCBIfam" id="TIGR00526">
    <property type="entry name" value="folB_dom"/>
    <property type="match status" value="1"/>
</dbReference>
<dbReference type="PANTHER" id="PTHR43071:SF1">
    <property type="entry name" value="2-AMINO-4-HYDROXY-6-HYDROXYMETHYLDIHYDROPTERIDINE PYROPHOSPHOKINASE"/>
    <property type="match status" value="1"/>
</dbReference>
<keyword evidence="8 9" id="KW-0289">Folate biosynthesis</keyword>
<gene>
    <name evidence="11" type="ORF">SAMN02745111_01254</name>
</gene>
<dbReference type="STRING" id="39495.SAMN02745111_01254"/>
<dbReference type="GO" id="GO:0046656">
    <property type="term" value="P:folic acid biosynthetic process"/>
    <property type="evidence" value="ECO:0007669"/>
    <property type="project" value="UniProtKB-UniRule"/>
</dbReference>
<name>A0A1T4VMS0_9FIRM</name>
<dbReference type="InterPro" id="IPR006156">
    <property type="entry name" value="Dihydroneopterin_aldolase"/>
</dbReference>
<comment type="pathway">
    <text evidence="2">Cofactor biosynthesis; tetrahydrofolate biosynthesis; 2-amino-4-hydroxy-6-hydroxymethyl-7,8-dihydropteridine diphosphate from 7,8-dihydroneopterin triphosphate: step 4/4.</text>
</comment>
<dbReference type="OrthoDB" id="9808041at2"/>
<reference evidence="11 12" key="1">
    <citation type="submission" date="2017-02" db="EMBL/GenBank/DDBJ databases">
        <authorList>
            <person name="Peterson S.W."/>
        </authorList>
    </citation>
    <scope>NUCLEOTIDE SEQUENCE [LARGE SCALE GENOMIC DNA]</scope>
    <source>
        <strain evidence="11 12">ATCC 35992</strain>
    </source>
</reference>
<dbReference type="GO" id="GO:0003848">
    <property type="term" value="F:2-amino-4-hydroxy-6-hydroxymethyldihydropteridine diphosphokinase activity"/>
    <property type="evidence" value="ECO:0007669"/>
    <property type="project" value="UniProtKB-EC"/>
</dbReference>
<dbReference type="NCBIfam" id="TIGR01498">
    <property type="entry name" value="folK"/>
    <property type="match status" value="1"/>
</dbReference>
<evidence type="ECO:0000313" key="11">
    <source>
        <dbReference type="EMBL" id="SKA66237.1"/>
    </source>
</evidence>
<comment type="catalytic activity">
    <reaction evidence="1">
        <text>6-hydroxymethyl-7,8-dihydropterin + ATP = (7,8-dihydropterin-6-yl)methyl diphosphate + AMP + H(+)</text>
        <dbReference type="Rhea" id="RHEA:11412"/>
        <dbReference type="ChEBI" id="CHEBI:15378"/>
        <dbReference type="ChEBI" id="CHEBI:30616"/>
        <dbReference type="ChEBI" id="CHEBI:44841"/>
        <dbReference type="ChEBI" id="CHEBI:72950"/>
        <dbReference type="ChEBI" id="CHEBI:456215"/>
        <dbReference type="EC" id="2.7.6.3"/>
    </reaction>
</comment>
<dbReference type="SUPFAM" id="SSF55620">
    <property type="entry name" value="Tetrahydrobiopterin biosynthesis enzymes-like"/>
    <property type="match status" value="1"/>
</dbReference>
<dbReference type="Gene3D" id="3.30.1130.10">
    <property type="match status" value="1"/>
</dbReference>
<dbReference type="UniPathway" id="UPA00077">
    <property type="reaction ID" value="UER00154"/>
</dbReference>
<comment type="similarity">
    <text evidence="9">Belongs to the DHNA family.</text>
</comment>
<dbReference type="Proteomes" id="UP000190814">
    <property type="component" value="Unassembled WGS sequence"/>
</dbReference>
<dbReference type="SUPFAM" id="SSF55083">
    <property type="entry name" value="6-hydroxymethyl-7,8-dihydropterin pyrophosphokinase, HPPK"/>
    <property type="match status" value="1"/>
</dbReference>
<evidence type="ECO:0000256" key="1">
    <source>
        <dbReference type="ARBA" id="ARBA00000198"/>
    </source>
</evidence>
<dbReference type="EMBL" id="FUXZ01000007">
    <property type="protein sequence ID" value="SKA66237.1"/>
    <property type="molecule type" value="Genomic_DNA"/>
</dbReference>
<evidence type="ECO:0000259" key="10">
    <source>
        <dbReference type="PROSITE" id="PS00794"/>
    </source>
</evidence>
<dbReference type="CDD" id="cd00534">
    <property type="entry name" value="DHNA_DHNTPE"/>
    <property type="match status" value="1"/>
</dbReference>
<keyword evidence="5" id="KW-0547">Nucleotide-binding</keyword>
<dbReference type="GO" id="GO:0004150">
    <property type="term" value="F:dihydroneopterin aldolase activity"/>
    <property type="evidence" value="ECO:0007669"/>
    <property type="project" value="UniProtKB-UniRule"/>
</dbReference>
<keyword evidence="6 11" id="KW-0418">Kinase</keyword>
<keyword evidence="4" id="KW-0808">Transferase</keyword>
<dbReference type="PANTHER" id="PTHR43071">
    <property type="entry name" value="2-AMINO-4-HYDROXY-6-HYDROXYMETHYLDIHYDROPTERIDINE PYROPHOSPHOKINASE"/>
    <property type="match status" value="1"/>
</dbReference>
<dbReference type="GO" id="GO:0016301">
    <property type="term" value="F:kinase activity"/>
    <property type="evidence" value="ECO:0007669"/>
    <property type="project" value="UniProtKB-KW"/>
</dbReference>